<dbReference type="AlphaFoldDB" id="A0A0E1W2C9"/>
<accession>A0A0E1W2C9</accession>
<protein>
    <submittedName>
        <fullName evidence="1">Uncharacterized protein</fullName>
    </submittedName>
</protein>
<gene>
    <name evidence="1" type="ORF">BURPS1710A_2072</name>
</gene>
<evidence type="ECO:0000313" key="1">
    <source>
        <dbReference type="EMBL" id="EET07303.1"/>
    </source>
</evidence>
<name>A0A0E1W2C9_BURPE</name>
<sequence>MKFRHFCRVTGRQWRLNEDRRFRRAPRVKRPIDSHCTSDISFIAFYTLAHIASNTE</sequence>
<organism evidence="1">
    <name type="scientific">Burkholderia pseudomallei 1710a</name>
    <dbReference type="NCBI Taxonomy" id="320371"/>
    <lineage>
        <taxon>Bacteria</taxon>
        <taxon>Pseudomonadati</taxon>
        <taxon>Pseudomonadota</taxon>
        <taxon>Betaproteobacteria</taxon>
        <taxon>Burkholderiales</taxon>
        <taxon>Burkholderiaceae</taxon>
        <taxon>Burkholderia</taxon>
        <taxon>pseudomallei group</taxon>
    </lineage>
</organism>
<dbReference type="EMBL" id="CM000832">
    <property type="protein sequence ID" value="EET07303.1"/>
    <property type="molecule type" value="Genomic_DNA"/>
</dbReference>
<proteinExistence type="predicted"/>
<dbReference type="HOGENOM" id="CLU_3005352_0_0_4"/>
<reference evidence="1" key="1">
    <citation type="submission" date="2009-05" db="EMBL/GenBank/DDBJ databases">
        <authorList>
            <person name="Harkins D.M."/>
            <person name="DeShazer D."/>
            <person name="Woods D.E."/>
            <person name="Brinkac L.M."/>
            <person name="Brown K.A."/>
            <person name="Hung G.C."/>
            <person name="Tuanyok A."/>
            <person name="Zhang B."/>
            <person name="Nierman W.C."/>
        </authorList>
    </citation>
    <scope>NUCLEOTIDE SEQUENCE [LARGE SCALE GENOMIC DNA]</scope>
    <source>
        <strain evidence="1">1710a</strain>
    </source>
</reference>
<dbReference type="Proteomes" id="UP000001812">
    <property type="component" value="Chromosome I"/>
</dbReference>